<organism evidence="1">
    <name type="scientific">Klebsiella pneumoniae</name>
    <dbReference type="NCBI Taxonomy" id="573"/>
    <lineage>
        <taxon>Bacteria</taxon>
        <taxon>Pseudomonadati</taxon>
        <taxon>Pseudomonadota</taxon>
        <taxon>Gammaproteobacteria</taxon>
        <taxon>Enterobacterales</taxon>
        <taxon>Enterobacteriaceae</taxon>
        <taxon>Klebsiella/Raoultella group</taxon>
        <taxon>Klebsiella</taxon>
        <taxon>Klebsiella pneumoniae complex</taxon>
    </lineage>
</organism>
<dbReference type="InterPro" id="IPR030987">
    <property type="entry name" value="AbiV"/>
</dbReference>
<proteinExistence type="predicted"/>
<gene>
    <name evidence="1" type="ORF">SAMEA4873656_01681</name>
</gene>
<evidence type="ECO:0008006" key="2">
    <source>
        <dbReference type="Google" id="ProtNLM"/>
    </source>
</evidence>
<sequence>MAKKLEQWKNTLAVEKIVEGMNAASSNARRLLNDASVLFDLERYPSATSLAILAIEEAGKVSILREMSLLKDGKDIKQIWHRYRSHTEKNMMWVFLDAVKKGARNLSDFAPIFSDESEHPFILDQLKQISFYTDCLGKAHWSIPDNVINRDTAISIIEAVKPLVSSKLHTVEEVELWVKYLGPVWNTNDALKREALKSYFDAMSAKGLLSNKTAVSAFLSI</sequence>
<name>A0A486RD64_KLEPN</name>
<evidence type="ECO:0000313" key="1">
    <source>
        <dbReference type="EMBL" id="VGL99673.1"/>
    </source>
</evidence>
<protein>
    <recommendedName>
        <fullName evidence="2">AbiV family abortive infection protein</fullName>
    </recommendedName>
</protein>
<dbReference type="EMBL" id="CAAHCZ010000002">
    <property type="protein sequence ID" value="VGL99673.1"/>
    <property type="molecule type" value="Genomic_DNA"/>
</dbReference>
<dbReference type="NCBIfam" id="TIGR04498">
    <property type="entry name" value="AbiV_defense"/>
    <property type="match status" value="1"/>
</dbReference>
<accession>A0A486RD64</accession>
<dbReference type="AlphaFoldDB" id="A0A486RD64"/>
<dbReference type="Pfam" id="PF18728">
    <property type="entry name" value="HEPN_AbiV"/>
    <property type="match status" value="1"/>
</dbReference>
<reference evidence="1" key="1">
    <citation type="submission" date="2019-03" db="EMBL/GenBank/DDBJ databases">
        <authorList>
            <consortium name="Pathogen Informatics"/>
        </authorList>
    </citation>
    <scope>NUCLEOTIDE SEQUENCE</scope>
    <source>
        <strain evidence="1">5012STDY7626466</strain>
    </source>
</reference>